<dbReference type="PANTHER" id="PTHR32046">
    <property type="entry name" value="G DOMAIN-CONTAINING PROTEIN"/>
    <property type="match status" value="1"/>
</dbReference>
<dbReference type="Gene3D" id="3.40.50.300">
    <property type="entry name" value="P-loop containing nucleotide triphosphate hydrolases"/>
    <property type="match status" value="1"/>
</dbReference>
<dbReference type="GO" id="GO:0005525">
    <property type="term" value="F:GTP binding"/>
    <property type="evidence" value="ECO:0007669"/>
    <property type="project" value="InterPro"/>
</dbReference>
<dbReference type="CDD" id="cd00882">
    <property type="entry name" value="Ras_like_GTPase"/>
    <property type="match status" value="1"/>
</dbReference>
<keyword evidence="2" id="KW-0547">Nucleotide-binding</keyword>
<dbReference type="InterPro" id="IPR006703">
    <property type="entry name" value="G_AIG1"/>
</dbReference>
<evidence type="ECO:0000313" key="5">
    <source>
        <dbReference type="Ensembl" id="ENSCCRP00020058939.1"/>
    </source>
</evidence>
<dbReference type="PANTHER" id="PTHR32046:SF11">
    <property type="entry name" value="IMMUNE-ASSOCIATED NUCLEOTIDE-BINDING PROTEIN 10-LIKE"/>
    <property type="match status" value="1"/>
</dbReference>
<comment type="similarity">
    <text evidence="1">Belongs to the TRAFAC class TrmE-Era-EngA-EngB-Septin-like GTPase superfamily. AIG1/Toc34/Toc159-like paraseptin GTPase family. IAN subfamily.</text>
</comment>
<evidence type="ECO:0000313" key="6">
    <source>
        <dbReference type="Proteomes" id="UP000694701"/>
    </source>
</evidence>
<accession>A0A8C2FMZ1</accession>
<reference evidence="5" key="1">
    <citation type="submission" date="2025-08" db="UniProtKB">
        <authorList>
            <consortium name="Ensembl"/>
        </authorList>
    </citation>
    <scope>IDENTIFICATION</scope>
</reference>
<sequence length="588" mass="66995">MASSEPGSQKFDAIIKQSSVIEEGTPTRYHLKPRTDFCDPSEPYIKVTYGERDTKEPHKTILLVGETGTGKTKLINVMINYMLGVKREDEVWFEITDDQSDRTSVYSQTSSITVYEFNPQESPIHLTIIDTPGYGDTRGIEKDKEIARNLLGLSSDDCIHKIDAVCLVIKADQNRLSDRQTYIFDAVQSLFGEDVAENIVLLLTHSRGVPPKNALMAVKEANIKCAVNDKKQPVFFLFDNCQGETFLTKYQMAQKQSWDLSFSGITRFFEFIENIKPKTLKMTHGVLQERKQLEINISNLQSHIQKMGRKQNELKQAREALEHNKKVSKENKNFEYEVDVVYKKKVDIDCSKASMAMCCTVCKENCHYPGCWWVKDLSWCSVMKNNYCTVCTNKCHYSKHVKETKIYETKTKREKKTNEESKKIYNDSIIKIKEGESVVKKLEQELQKLEIEKVKLVMEAYHCVNTLEKIALNTDSLLTLQHVDFLIEKLKEICEPGKAKTLENIKKRAGEERNRAVRVFLAHFQSVLGFLHESVPAYSTLSEPNSSAGANGNSHISPSPAALQPVKATSLTRQCTGTKIYIFLTLFA</sequence>
<dbReference type="InterPro" id="IPR027417">
    <property type="entry name" value="P-loop_NTPase"/>
</dbReference>
<feature type="domain" description="AIG1-type G" evidence="4">
    <location>
        <begin position="59"/>
        <end position="213"/>
    </location>
</feature>
<feature type="coiled-coil region" evidence="3">
    <location>
        <begin position="432"/>
        <end position="459"/>
    </location>
</feature>
<name>A0A8C2FMZ1_CYPCA</name>
<evidence type="ECO:0000256" key="2">
    <source>
        <dbReference type="ARBA" id="ARBA00022741"/>
    </source>
</evidence>
<dbReference type="Pfam" id="PF04548">
    <property type="entry name" value="AIG1"/>
    <property type="match status" value="1"/>
</dbReference>
<dbReference type="Proteomes" id="UP000694701">
    <property type="component" value="Unplaced"/>
</dbReference>
<protein>
    <recommendedName>
        <fullName evidence="4">AIG1-type G domain-containing protein</fullName>
    </recommendedName>
</protein>
<organism evidence="5 6">
    <name type="scientific">Cyprinus carpio</name>
    <name type="common">Common carp</name>
    <dbReference type="NCBI Taxonomy" id="7962"/>
    <lineage>
        <taxon>Eukaryota</taxon>
        <taxon>Metazoa</taxon>
        <taxon>Chordata</taxon>
        <taxon>Craniata</taxon>
        <taxon>Vertebrata</taxon>
        <taxon>Euteleostomi</taxon>
        <taxon>Actinopterygii</taxon>
        <taxon>Neopterygii</taxon>
        <taxon>Teleostei</taxon>
        <taxon>Ostariophysi</taxon>
        <taxon>Cypriniformes</taxon>
        <taxon>Cyprinidae</taxon>
        <taxon>Cyprininae</taxon>
        <taxon>Cyprinus</taxon>
    </lineage>
</organism>
<evidence type="ECO:0000256" key="3">
    <source>
        <dbReference type="SAM" id="Coils"/>
    </source>
</evidence>
<dbReference type="SUPFAM" id="SSF52540">
    <property type="entry name" value="P-loop containing nucleoside triphosphate hydrolases"/>
    <property type="match status" value="1"/>
</dbReference>
<feature type="coiled-coil region" evidence="3">
    <location>
        <begin position="290"/>
        <end position="331"/>
    </location>
</feature>
<dbReference type="Ensembl" id="ENSCCRT00020064964.1">
    <property type="protein sequence ID" value="ENSCCRP00020058939.1"/>
    <property type="gene ID" value="ENSCCRG00020027977.1"/>
</dbReference>
<evidence type="ECO:0000256" key="1">
    <source>
        <dbReference type="ARBA" id="ARBA00008535"/>
    </source>
</evidence>
<dbReference type="AlphaFoldDB" id="A0A8C2FMZ1"/>
<proteinExistence type="inferred from homology"/>
<dbReference type="InterPro" id="IPR025662">
    <property type="entry name" value="Sigma_54_int_dom_ATP-bd_1"/>
</dbReference>
<evidence type="ECO:0000259" key="4">
    <source>
        <dbReference type="Pfam" id="PF04548"/>
    </source>
</evidence>
<dbReference type="PROSITE" id="PS00675">
    <property type="entry name" value="SIGMA54_INTERACT_1"/>
    <property type="match status" value="1"/>
</dbReference>
<keyword evidence="3" id="KW-0175">Coiled coil</keyword>